<evidence type="ECO:0000256" key="8">
    <source>
        <dbReference type="PROSITE-ProRule" id="PRU00169"/>
    </source>
</evidence>
<dbReference type="InterPro" id="IPR000673">
    <property type="entry name" value="Sig_transdc_resp-reg_Me-estase"/>
</dbReference>
<dbReference type="PANTHER" id="PTHR42872:SF6">
    <property type="entry name" value="PROTEIN-GLUTAMATE METHYLESTERASE_PROTEIN-GLUTAMINE GLUTAMINASE"/>
    <property type="match status" value="1"/>
</dbReference>
<evidence type="ECO:0000313" key="11">
    <source>
        <dbReference type="EMBL" id="KQC85913.1"/>
    </source>
</evidence>
<evidence type="ECO:0000313" key="12">
    <source>
        <dbReference type="Proteomes" id="UP000050833"/>
    </source>
</evidence>
<evidence type="ECO:0000256" key="1">
    <source>
        <dbReference type="ARBA" id="ARBA00022490"/>
    </source>
</evidence>
<dbReference type="Proteomes" id="UP000050833">
    <property type="component" value="Unassembled WGS sequence"/>
</dbReference>
<accession>A0AAW3JSQ4</accession>
<keyword evidence="1 6" id="KW-0963">Cytoplasm</keyword>
<dbReference type="Gene3D" id="3.40.50.180">
    <property type="entry name" value="Methylesterase CheB, C-terminal domain"/>
    <property type="match status" value="1"/>
</dbReference>
<proteinExistence type="inferred from homology"/>
<dbReference type="NCBIfam" id="NF001965">
    <property type="entry name" value="PRK00742.1"/>
    <property type="match status" value="1"/>
</dbReference>
<comment type="caution">
    <text evidence="11">The sequence shown here is derived from an EMBL/GenBank/DDBJ whole genome shotgun (WGS) entry which is preliminary data.</text>
</comment>
<gene>
    <name evidence="6" type="primary">cheB</name>
    <name evidence="11" type="ORF">APZ18_01555</name>
</gene>
<dbReference type="AlphaFoldDB" id="A0AAW3JSQ4"/>
<dbReference type="InterPro" id="IPR008248">
    <property type="entry name" value="CheB-like"/>
</dbReference>
<dbReference type="PIRSF" id="PIRSF000876">
    <property type="entry name" value="RR_chemtxs_CheB"/>
    <property type="match status" value="1"/>
</dbReference>
<dbReference type="GO" id="GO:0005737">
    <property type="term" value="C:cytoplasm"/>
    <property type="evidence" value="ECO:0007669"/>
    <property type="project" value="UniProtKB-SubCell"/>
</dbReference>
<protein>
    <recommendedName>
        <fullName evidence="6">Protein-glutamate methylesterase/protein-glutamine glutaminase</fullName>
        <ecNumber evidence="6">3.1.1.61</ecNumber>
        <ecNumber evidence="6">3.5.1.44</ecNumber>
    </recommendedName>
</protein>
<feature type="domain" description="CheB-type methylesterase" evidence="10">
    <location>
        <begin position="156"/>
        <end position="345"/>
    </location>
</feature>
<dbReference type="Pfam" id="PF00072">
    <property type="entry name" value="Response_reg"/>
    <property type="match status" value="1"/>
</dbReference>
<comment type="function">
    <text evidence="4">May play the central regulatory role in sporulation. It may be an element of the effector pathway responsible for the activation of sporulation genes in response to nutritional stress. Spo0A may act in concert with spo0H (a sigma factor) to control the expression of some genes that are critical to the sporulation process.</text>
</comment>
<comment type="similarity">
    <text evidence="6">Belongs to the CheB family.</text>
</comment>
<dbReference type="NCBIfam" id="NF009206">
    <property type="entry name" value="PRK12555.1"/>
    <property type="match status" value="1"/>
</dbReference>
<evidence type="ECO:0000256" key="4">
    <source>
        <dbReference type="ARBA" id="ARBA00024867"/>
    </source>
</evidence>
<comment type="domain">
    <text evidence="6">Contains a C-terminal catalytic domain, and an N-terminal region which modulates catalytic activity.</text>
</comment>
<dbReference type="InterPro" id="IPR011006">
    <property type="entry name" value="CheY-like_superfamily"/>
</dbReference>
<feature type="active site" evidence="6 7">
    <location>
        <position position="287"/>
    </location>
</feature>
<reference evidence="11 12" key="1">
    <citation type="submission" date="2015-10" db="EMBL/GenBank/DDBJ databases">
        <title>Butyribacter intestini gen. nov., sp. nov., a butyric acid-producing bacterium of the family Lachnospiraceae isolated from the human faeces.</title>
        <authorList>
            <person name="Zou Y."/>
            <person name="Xue W."/>
            <person name="Luo G."/>
            <person name="Lv M."/>
        </authorList>
    </citation>
    <scope>NUCLEOTIDE SEQUENCE [LARGE SCALE GENOMIC DNA]</scope>
    <source>
        <strain evidence="11 12">TF01-11</strain>
    </source>
</reference>
<feature type="active site" evidence="6 7">
    <location>
        <position position="165"/>
    </location>
</feature>
<keyword evidence="12" id="KW-1185">Reference proteome</keyword>
<dbReference type="GO" id="GO:0008984">
    <property type="term" value="F:protein-glutamate methylesterase activity"/>
    <property type="evidence" value="ECO:0007669"/>
    <property type="project" value="UniProtKB-UniRule"/>
</dbReference>
<dbReference type="SUPFAM" id="SSF52172">
    <property type="entry name" value="CheY-like"/>
    <property type="match status" value="1"/>
</dbReference>
<evidence type="ECO:0000256" key="6">
    <source>
        <dbReference type="HAMAP-Rule" id="MF_00099"/>
    </source>
</evidence>
<dbReference type="EMBL" id="LLKB01000001">
    <property type="protein sequence ID" value="KQC85913.1"/>
    <property type="molecule type" value="Genomic_DNA"/>
</dbReference>
<dbReference type="EC" id="3.1.1.61" evidence="6"/>
<dbReference type="PROSITE" id="PS50122">
    <property type="entry name" value="CHEB"/>
    <property type="match status" value="1"/>
</dbReference>
<comment type="catalytic activity">
    <reaction evidence="5 6">
        <text>[protein]-L-glutamate 5-O-methyl ester + H2O = L-glutamyl-[protein] + methanol + H(+)</text>
        <dbReference type="Rhea" id="RHEA:23236"/>
        <dbReference type="Rhea" id="RHEA-COMP:10208"/>
        <dbReference type="Rhea" id="RHEA-COMP:10311"/>
        <dbReference type="ChEBI" id="CHEBI:15377"/>
        <dbReference type="ChEBI" id="CHEBI:15378"/>
        <dbReference type="ChEBI" id="CHEBI:17790"/>
        <dbReference type="ChEBI" id="CHEBI:29973"/>
        <dbReference type="ChEBI" id="CHEBI:82795"/>
        <dbReference type="EC" id="3.1.1.61"/>
    </reaction>
</comment>
<sequence>MRDYMRRVKVLVVDDSIMFRKMLSEFLDEDPEIEVVAMAGDPYQARDMIIRFNPDVMTLDIEMPRMNGIEFMKKLMPQHPMKVIMISSMQQTPTDYAIYGATDYLQKPHDMDGGAIYKWVHEELIAKVKAAYHDKLAEEKKKQIAVSPNNFKRKYNNKIVAIGASTGGTEAILSVVKNFYPNIPGTVIVQHMPPGFTEMYAERLDKECRVKVREAKDGDLVEDGKILIAPGDKHMTLMRENGRYYVKCFEAEKVSGHCPSVDFLFKSVAKAAASDAVGVILTGMGSDGARGLLAMRKRGAHTIGEDEKSCVVYGMPKVAYDIGAVQYQEPLENIASKIYNILNTIP</sequence>
<dbReference type="EC" id="3.5.1.44" evidence="6"/>
<dbReference type="CDD" id="cd17541">
    <property type="entry name" value="REC_CheB-like"/>
    <property type="match status" value="1"/>
</dbReference>
<dbReference type="InterPro" id="IPR001789">
    <property type="entry name" value="Sig_transdc_resp-reg_receiver"/>
</dbReference>
<dbReference type="Gene3D" id="3.40.50.2300">
    <property type="match status" value="1"/>
</dbReference>
<keyword evidence="2 6" id="KW-0145">Chemotaxis</keyword>
<keyword evidence="3 6" id="KW-0378">Hydrolase</keyword>
<dbReference type="HAMAP" id="MF_00099">
    <property type="entry name" value="CheB_chemtxs"/>
    <property type="match status" value="1"/>
</dbReference>
<name>A0AAW3JSQ4_9FIRM</name>
<dbReference type="InterPro" id="IPR035909">
    <property type="entry name" value="CheB_C"/>
</dbReference>
<dbReference type="GO" id="GO:0000156">
    <property type="term" value="F:phosphorelay response regulator activity"/>
    <property type="evidence" value="ECO:0007669"/>
    <property type="project" value="InterPro"/>
</dbReference>
<comment type="subcellular location">
    <subcellularLocation>
        <location evidence="6">Cytoplasm</location>
    </subcellularLocation>
</comment>
<organism evidence="11 12">
    <name type="scientific">Butyribacter intestini</name>
    <dbReference type="NCBI Taxonomy" id="1703332"/>
    <lineage>
        <taxon>Bacteria</taxon>
        <taxon>Bacillati</taxon>
        <taxon>Bacillota</taxon>
        <taxon>Clostridia</taxon>
        <taxon>Lachnospirales</taxon>
        <taxon>Lachnospiraceae</taxon>
        <taxon>Butyribacter</taxon>
    </lineage>
</organism>
<dbReference type="PANTHER" id="PTHR42872">
    <property type="entry name" value="PROTEIN-GLUTAMATE METHYLESTERASE/PROTEIN-GLUTAMINE GLUTAMINASE"/>
    <property type="match status" value="1"/>
</dbReference>
<dbReference type="GO" id="GO:0006935">
    <property type="term" value="P:chemotaxis"/>
    <property type="evidence" value="ECO:0007669"/>
    <property type="project" value="UniProtKB-UniRule"/>
</dbReference>
<comment type="PTM">
    <text evidence="6">Phosphorylated by CheA. Phosphorylation of the N-terminal regulatory domain activates the methylesterase activity.</text>
</comment>
<evidence type="ECO:0000256" key="7">
    <source>
        <dbReference type="PROSITE-ProRule" id="PRU00050"/>
    </source>
</evidence>
<evidence type="ECO:0000256" key="3">
    <source>
        <dbReference type="ARBA" id="ARBA00022801"/>
    </source>
</evidence>
<keyword evidence="6 8" id="KW-0597">Phosphoprotein</keyword>
<evidence type="ECO:0000259" key="9">
    <source>
        <dbReference type="PROSITE" id="PS50110"/>
    </source>
</evidence>
<comment type="catalytic activity">
    <reaction evidence="6">
        <text>L-glutaminyl-[protein] + H2O = L-glutamyl-[protein] + NH4(+)</text>
        <dbReference type="Rhea" id="RHEA:16441"/>
        <dbReference type="Rhea" id="RHEA-COMP:10207"/>
        <dbReference type="Rhea" id="RHEA-COMP:10208"/>
        <dbReference type="ChEBI" id="CHEBI:15377"/>
        <dbReference type="ChEBI" id="CHEBI:28938"/>
        <dbReference type="ChEBI" id="CHEBI:29973"/>
        <dbReference type="ChEBI" id="CHEBI:30011"/>
        <dbReference type="EC" id="3.5.1.44"/>
    </reaction>
</comment>
<dbReference type="PROSITE" id="PS50110">
    <property type="entry name" value="RESPONSE_REGULATORY"/>
    <property type="match status" value="1"/>
</dbReference>
<dbReference type="SUPFAM" id="SSF52738">
    <property type="entry name" value="Methylesterase CheB, C-terminal domain"/>
    <property type="match status" value="1"/>
</dbReference>
<dbReference type="Pfam" id="PF01339">
    <property type="entry name" value="CheB_methylest"/>
    <property type="match status" value="1"/>
</dbReference>
<feature type="domain" description="Response regulatory" evidence="9">
    <location>
        <begin position="9"/>
        <end position="122"/>
    </location>
</feature>
<evidence type="ECO:0000256" key="2">
    <source>
        <dbReference type="ARBA" id="ARBA00022500"/>
    </source>
</evidence>
<feature type="modified residue" description="4-aspartylphosphate" evidence="6 8">
    <location>
        <position position="60"/>
    </location>
</feature>
<feature type="active site" evidence="6 7">
    <location>
        <position position="191"/>
    </location>
</feature>
<dbReference type="GO" id="GO:0050568">
    <property type="term" value="F:protein-glutamine glutaminase activity"/>
    <property type="evidence" value="ECO:0007669"/>
    <property type="project" value="UniProtKB-UniRule"/>
</dbReference>
<dbReference type="SMART" id="SM00448">
    <property type="entry name" value="REC"/>
    <property type="match status" value="1"/>
</dbReference>
<comment type="function">
    <text evidence="6">Involved in chemotaxis. Part of a chemotaxis signal transduction system that modulates chemotaxis in response to various stimuli. Catalyzes the demethylation of specific methylglutamate residues introduced into the chemoreceptors (methyl-accepting chemotaxis proteins or MCP) by CheR. Also mediates the irreversible deamidation of specific glutamine residues to glutamic acid.</text>
</comment>
<dbReference type="CDD" id="cd16432">
    <property type="entry name" value="CheB_Rec"/>
    <property type="match status" value="1"/>
</dbReference>
<evidence type="ECO:0000256" key="5">
    <source>
        <dbReference type="ARBA" id="ARBA00048267"/>
    </source>
</evidence>
<evidence type="ECO:0000259" key="10">
    <source>
        <dbReference type="PROSITE" id="PS50122"/>
    </source>
</evidence>